<dbReference type="PANTHER" id="PTHR31862:SF1">
    <property type="entry name" value="UPF0261 DOMAIN PROTEIN (AFU_ORTHOLOGUE AFUA_1G10120)"/>
    <property type="match status" value="1"/>
</dbReference>
<proteinExistence type="predicted"/>
<dbReference type="Gene3D" id="3.40.50.12030">
    <property type="entry name" value="Uncharacterised protein family UPF0261, NC domain"/>
    <property type="match status" value="1"/>
</dbReference>
<reference evidence="3 4" key="1">
    <citation type="submission" date="2019-04" db="EMBL/GenBank/DDBJ databases">
        <title>Friends and foes A comparative genomics study of 23 Aspergillus species from section Flavi.</title>
        <authorList>
            <consortium name="DOE Joint Genome Institute"/>
            <person name="Kjaerbolling I."/>
            <person name="Vesth T."/>
            <person name="Frisvad J.C."/>
            <person name="Nybo J.L."/>
            <person name="Theobald S."/>
            <person name="Kildgaard S."/>
            <person name="Isbrandt T."/>
            <person name="Kuo A."/>
            <person name="Sato A."/>
            <person name="Lyhne E.K."/>
            <person name="Kogle M.E."/>
            <person name="Wiebenga A."/>
            <person name="Kun R.S."/>
            <person name="Lubbers R.J."/>
            <person name="Makela M.R."/>
            <person name="Barry K."/>
            <person name="Chovatia M."/>
            <person name="Clum A."/>
            <person name="Daum C."/>
            <person name="Haridas S."/>
            <person name="He G."/>
            <person name="LaButti K."/>
            <person name="Lipzen A."/>
            <person name="Mondo S."/>
            <person name="Riley R."/>
            <person name="Salamov A."/>
            <person name="Simmons B.A."/>
            <person name="Magnuson J.K."/>
            <person name="Henrissat B."/>
            <person name="Mortensen U.H."/>
            <person name="Larsen T.O."/>
            <person name="Devries R.P."/>
            <person name="Grigoriev I.V."/>
            <person name="Machida M."/>
            <person name="Baker S.E."/>
            <person name="Andersen M.R."/>
        </authorList>
    </citation>
    <scope>NUCLEOTIDE SEQUENCE [LARGE SCALE GENOMIC DNA]</scope>
    <source>
        <strain evidence="3 4">CBS 117626</strain>
    </source>
</reference>
<dbReference type="PIRSF" id="PIRSF033271">
    <property type="entry name" value="UCP033271"/>
    <property type="match status" value="1"/>
</dbReference>
<evidence type="ECO:0000313" key="3">
    <source>
        <dbReference type="EMBL" id="KAE8159965.1"/>
    </source>
</evidence>
<dbReference type="CDD" id="cd15488">
    <property type="entry name" value="Tm-1-like"/>
    <property type="match status" value="1"/>
</dbReference>
<dbReference type="InterPro" id="IPR044122">
    <property type="entry name" value="UPF0261_N"/>
</dbReference>
<feature type="domain" description="UPF0261" evidence="2">
    <location>
        <begin position="204"/>
        <end position="423"/>
    </location>
</feature>
<protein>
    <submittedName>
        <fullName evidence="3">Uncharacterized protein</fullName>
    </submittedName>
</protein>
<dbReference type="Proteomes" id="UP000326950">
    <property type="component" value="Unassembled WGS sequence"/>
</dbReference>
<dbReference type="InterPro" id="IPR008322">
    <property type="entry name" value="UPF0261"/>
</dbReference>
<accession>A0A5N6UMU8</accession>
<evidence type="ECO:0000259" key="1">
    <source>
        <dbReference type="Pfam" id="PF06792"/>
    </source>
</evidence>
<organism evidence="3 4">
    <name type="scientific">Aspergillus tamarii</name>
    <dbReference type="NCBI Taxonomy" id="41984"/>
    <lineage>
        <taxon>Eukaryota</taxon>
        <taxon>Fungi</taxon>
        <taxon>Dikarya</taxon>
        <taxon>Ascomycota</taxon>
        <taxon>Pezizomycotina</taxon>
        <taxon>Eurotiomycetes</taxon>
        <taxon>Eurotiomycetidae</taxon>
        <taxon>Eurotiales</taxon>
        <taxon>Aspergillaceae</taxon>
        <taxon>Aspergillus</taxon>
        <taxon>Aspergillus subgen. Circumdati</taxon>
    </lineage>
</organism>
<keyword evidence="4" id="KW-1185">Reference proteome</keyword>
<dbReference type="InterPro" id="IPR056778">
    <property type="entry name" value="UPF0261_C"/>
</dbReference>
<dbReference type="Pfam" id="PF06792">
    <property type="entry name" value="UPF0261"/>
    <property type="match status" value="1"/>
</dbReference>
<gene>
    <name evidence="3" type="ORF">BDV40DRAFT_271696</name>
</gene>
<dbReference type="EMBL" id="ML738665">
    <property type="protein sequence ID" value="KAE8159965.1"/>
    <property type="molecule type" value="Genomic_DNA"/>
</dbReference>
<dbReference type="OrthoDB" id="10264588at2759"/>
<dbReference type="PANTHER" id="PTHR31862">
    <property type="entry name" value="UPF0261 DOMAIN PROTEIN (AFU_ORTHOLOGUE AFUA_1G10120)"/>
    <property type="match status" value="1"/>
</dbReference>
<dbReference type="Gene3D" id="3.40.50.12020">
    <property type="entry name" value="Uncharacterised protein family UPF0261, NN domain"/>
    <property type="match status" value="1"/>
</dbReference>
<evidence type="ECO:0000259" key="2">
    <source>
        <dbReference type="Pfam" id="PF23189"/>
    </source>
</evidence>
<dbReference type="InterPro" id="IPR051353">
    <property type="entry name" value="Tobamovirus_resist_UPF0261"/>
</dbReference>
<dbReference type="NCBIfam" id="NF002674">
    <property type="entry name" value="PRK02399.1-2"/>
    <property type="match status" value="1"/>
</dbReference>
<feature type="domain" description="UPF0261" evidence="1">
    <location>
        <begin position="7"/>
        <end position="179"/>
    </location>
</feature>
<dbReference type="Pfam" id="PF23189">
    <property type="entry name" value="UPF0261_C"/>
    <property type="match status" value="1"/>
</dbReference>
<sequence length="428" mass="46035">MTKMQSPTILLLGTFDTKTPELTYTHHTLLAQTPQPNILILDVSRQPPKPTATPADLAIDYTIPQKDLPAPRAQYIKAASDHATTIVADLYKGNKIHGIISIGGSCGTNIATAAMRNALPVGFPKLMVSTMASGDVKPYVEETDVTMMYSVVDIAGRNWILEGILRNAACAIFGMASGYYAFLLKSQGEEGSNEGGSGGEKRKKKRVGITMFGVTTPGVDRIRGHLEDAYGFEVYVFHATGAGGKAMERLIREGQLDAIVDLTTSEVVDEVMGGVLSAGPERLVAAARAGIPQVVSVGACDMVNFGPRNTIPERYEGRLIYEHNPTVTLVRPNAEETVEVARFIAKKLRTCAAKPELIRLVLPTGGISMIDTPGQPFYDPEVDEVLFSTLEKELEGTGISIVRDPRAINDPEFAVSVADMLGDLVTSL</sequence>
<evidence type="ECO:0000313" key="4">
    <source>
        <dbReference type="Proteomes" id="UP000326950"/>
    </source>
</evidence>
<name>A0A5N6UMU8_ASPTM</name>
<dbReference type="AlphaFoldDB" id="A0A5N6UMU8"/>